<dbReference type="EMBL" id="DQIR01074113">
    <property type="protein sequence ID" value="HDA29589.1"/>
    <property type="molecule type" value="Transcribed_RNA"/>
</dbReference>
<sequence>MAGPLSSSGLPPARPLEVLGLVGLGEGRRGGREDSAFKLRRVVGAYPQKCIISPRFCFLFLLKIYYKKTQLGEGHLSLSVLRAGEGDSRGPEAAPAARWGWAGVTAGRSRPPSPGCAAAAARGARHSRSSAPRSVASGAHCPSAAARPP</sequence>
<proteinExistence type="predicted"/>
<accession>A0A480GWR0</accession>
<reference evidence="2" key="1">
    <citation type="journal article" date="2019" name="PeerJ">
        <title>Genes of the pig, Sus scrofa, reconstructed with EvidentialGene.</title>
        <authorList>
            <person name="Gilbert D.G."/>
        </authorList>
    </citation>
    <scope>NUCLEOTIDE SEQUENCE</scope>
</reference>
<dbReference type="EMBL" id="DQIR01070301">
    <property type="protein sequence ID" value="HDA25777.1"/>
    <property type="molecule type" value="Transcribed_RNA"/>
</dbReference>
<name>A0A480GWR0_PIG</name>
<organism evidence="2">
    <name type="scientific">Sus scrofa</name>
    <name type="common">Pig</name>
    <dbReference type="NCBI Taxonomy" id="9823"/>
    <lineage>
        <taxon>Eukaryota</taxon>
        <taxon>Metazoa</taxon>
        <taxon>Chordata</taxon>
        <taxon>Craniata</taxon>
        <taxon>Vertebrata</taxon>
        <taxon>Euteleostomi</taxon>
        <taxon>Mammalia</taxon>
        <taxon>Eutheria</taxon>
        <taxon>Laurasiatheria</taxon>
        <taxon>Artiodactyla</taxon>
        <taxon>Suina</taxon>
        <taxon>Suidae</taxon>
        <taxon>Sus</taxon>
    </lineage>
</organism>
<dbReference type="EMBL" id="DQIR01061239">
    <property type="protein sequence ID" value="HDA16715.1"/>
    <property type="molecule type" value="Transcribed_RNA"/>
</dbReference>
<dbReference type="AlphaFoldDB" id="A0A480GWR0"/>
<dbReference type="EMBL" id="DQIR01070571">
    <property type="protein sequence ID" value="HDA26047.1"/>
    <property type="molecule type" value="Transcribed_RNA"/>
</dbReference>
<dbReference type="EMBL" id="DQIR01086969">
    <property type="protein sequence ID" value="HDA42445.1"/>
    <property type="molecule type" value="Transcribed_RNA"/>
</dbReference>
<evidence type="ECO:0000313" key="2">
    <source>
        <dbReference type="EMBL" id="HDA16715.1"/>
    </source>
</evidence>
<feature type="compositionally biased region" description="Low complexity" evidence="1">
    <location>
        <begin position="129"/>
        <end position="139"/>
    </location>
</feature>
<feature type="region of interest" description="Disordered" evidence="1">
    <location>
        <begin position="104"/>
        <end position="149"/>
    </location>
</feature>
<protein>
    <submittedName>
        <fullName evidence="2">Upstream stimulatory factor 2 isoform X2</fullName>
    </submittedName>
</protein>
<evidence type="ECO:0000256" key="1">
    <source>
        <dbReference type="SAM" id="MobiDB-lite"/>
    </source>
</evidence>
<dbReference type="EMBL" id="DQIR01049782">
    <property type="protein sequence ID" value="HDA05258.1"/>
    <property type="molecule type" value="Transcribed_RNA"/>
</dbReference>